<dbReference type="Proteomes" id="UP000178700">
    <property type="component" value="Unassembled WGS sequence"/>
</dbReference>
<name>A0A1F6V8Y0_9BACT</name>
<protein>
    <submittedName>
        <fullName evidence="1">Uncharacterized protein</fullName>
    </submittedName>
</protein>
<comment type="caution">
    <text evidence="1">The sequence shown here is derived from an EMBL/GenBank/DDBJ whole genome shotgun (WGS) entry which is preliminary data.</text>
</comment>
<evidence type="ECO:0000313" key="1">
    <source>
        <dbReference type="EMBL" id="OGI66014.1"/>
    </source>
</evidence>
<accession>A0A1F6V8Y0</accession>
<organism evidence="1 2">
    <name type="scientific">Candidatus Nomurabacteria bacterium RIFCSPHIGHO2_01_FULL_39_10</name>
    <dbReference type="NCBI Taxonomy" id="1801733"/>
    <lineage>
        <taxon>Bacteria</taxon>
        <taxon>Candidatus Nomuraibacteriota</taxon>
    </lineage>
</organism>
<gene>
    <name evidence="1" type="ORF">A2642_04980</name>
</gene>
<sequence length="154" mass="18993">MLESKLVPQYQYATLDEFKKGSNNFYFFFQEGSIGDMYRKREAYQRFEAQHSEFATQLNEKYKRMSEEFNLYCVEHEQNRRERFQEVLQILKQDKTLTWDNAVKKCKTPPIEQKEERPWKELYQAYQLMSQLVYETDRHVQRKDGIFDNIFLRR</sequence>
<proteinExistence type="predicted"/>
<dbReference type="EMBL" id="MFTJ01000016">
    <property type="protein sequence ID" value="OGI66014.1"/>
    <property type="molecule type" value="Genomic_DNA"/>
</dbReference>
<reference evidence="1 2" key="1">
    <citation type="journal article" date="2016" name="Nat. Commun.">
        <title>Thousands of microbial genomes shed light on interconnected biogeochemical processes in an aquifer system.</title>
        <authorList>
            <person name="Anantharaman K."/>
            <person name="Brown C.T."/>
            <person name="Hug L.A."/>
            <person name="Sharon I."/>
            <person name="Castelle C.J."/>
            <person name="Probst A.J."/>
            <person name="Thomas B.C."/>
            <person name="Singh A."/>
            <person name="Wilkins M.J."/>
            <person name="Karaoz U."/>
            <person name="Brodie E.L."/>
            <person name="Williams K.H."/>
            <person name="Hubbard S.S."/>
            <person name="Banfield J.F."/>
        </authorList>
    </citation>
    <scope>NUCLEOTIDE SEQUENCE [LARGE SCALE GENOMIC DNA]</scope>
</reference>
<evidence type="ECO:0000313" key="2">
    <source>
        <dbReference type="Proteomes" id="UP000178700"/>
    </source>
</evidence>
<dbReference type="AlphaFoldDB" id="A0A1F6V8Y0"/>